<dbReference type="InterPro" id="IPR005769">
    <property type="entry name" value="PhnE/PtxC"/>
</dbReference>
<comment type="caution">
    <text evidence="8">The sequence shown here is derived from an EMBL/GenBank/DDBJ whole genome shotgun (WGS) entry which is preliminary data.</text>
</comment>
<evidence type="ECO:0000256" key="5">
    <source>
        <dbReference type="ARBA" id="ARBA00023136"/>
    </source>
</evidence>
<feature type="transmembrane region" description="Helical" evidence="6">
    <location>
        <begin position="66"/>
        <end position="93"/>
    </location>
</feature>
<dbReference type="CDD" id="cd06261">
    <property type="entry name" value="TM_PBP2"/>
    <property type="match status" value="1"/>
</dbReference>
<dbReference type="SUPFAM" id="SSF161098">
    <property type="entry name" value="MetI-like"/>
    <property type="match status" value="1"/>
</dbReference>
<dbReference type="InterPro" id="IPR000515">
    <property type="entry name" value="MetI-like"/>
</dbReference>
<dbReference type="InterPro" id="IPR035906">
    <property type="entry name" value="MetI-like_sf"/>
</dbReference>
<evidence type="ECO:0000313" key="8">
    <source>
        <dbReference type="EMBL" id="MBP0462514.1"/>
    </source>
</evidence>
<dbReference type="Proteomes" id="UP000680815">
    <property type="component" value="Unassembled WGS sequence"/>
</dbReference>
<evidence type="ECO:0000256" key="6">
    <source>
        <dbReference type="RuleBase" id="RU363032"/>
    </source>
</evidence>
<dbReference type="Gene3D" id="1.10.3720.10">
    <property type="entry name" value="MetI-like"/>
    <property type="match status" value="1"/>
</dbReference>
<evidence type="ECO:0000256" key="4">
    <source>
        <dbReference type="ARBA" id="ARBA00022989"/>
    </source>
</evidence>
<feature type="transmembrane region" description="Helical" evidence="6">
    <location>
        <begin position="227"/>
        <end position="245"/>
    </location>
</feature>
<feature type="domain" description="ABC transmembrane type-1" evidence="7">
    <location>
        <begin position="62"/>
        <end position="245"/>
    </location>
</feature>
<keyword evidence="5 6" id="KW-0472">Membrane</keyword>
<keyword evidence="9" id="KW-1185">Reference proteome</keyword>
<evidence type="ECO:0000259" key="7">
    <source>
        <dbReference type="PROSITE" id="PS50928"/>
    </source>
</evidence>
<feature type="transmembrane region" description="Helical" evidence="6">
    <location>
        <begin position="114"/>
        <end position="137"/>
    </location>
</feature>
<reference evidence="8 9" key="1">
    <citation type="submission" date="2021-03" db="EMBL/GenBank/DDBJ databases">
        <authorList>
            <person name="So Y."/>
        </authorList>
    </citation>
    <scope>NUCLEOTIDE SEQUENCE [LARGE SCALE GENOMIC DNA]</scope>
    <source>
        <strain evidence="8 9">PWR1</strain>
    </source>
</reference>
<dbReference type="Pfam" id="PF00528">
    <property type="entry name" value="BPD_transp_1"/>
    <property type="match status" value="1"/>
</dbReference>
<organism evidence="8 9">
    <name type="scientific">Roseomonas nitratireducens</name>
    <dbReference type="NCBI Taxonomy" id="2820810"/>
    <lineage>
        <taxon>Bacteria</taxon>
        <taxon>Pseudomonadati</taxon>
        <taxon>Pseudomonadota</taxon>
        <taxon>Alphaproteobacteria</taxon>
        <taxon>Acetobacterales</taxon>
        <taxon>Roseomonadaceae</taxon>
        <taxon>Roseomonas</taxon>
    </lineage>
</organism>
<proteinExistence type="inferred from homology"/>
<evidence type="ECO:0000256" key="2">
    <source>
        <dbReference type="ARBA" id="ARBA00022448"/>
    </source>
</evidence>
<keyword evidence="2 6" id="KW-0813">Transport</keyword>
<dbReference type="EMBL" id="JAGIYZ010000001">
    <property type="protein sequence ID" value="MBP0462514.1"/>
    <property type="molecule type" value="Genomic_DNA"/>
</dbReference>
<evidence type="ECO:0000313" key="9">
    <source>
        <dbReference type="Proteomes" id="UP000680815"/>
    </source>
</evidence>
<keyword evidence="3 6" id="KW-0812">Transmembrane</keyword>
<evidence type="ECO:0000256" key="3">
    <source>
        <dbReference type="ARBA" id="ARBA00022692"/>
    </source>
</evidence>
<dbReference type="PROSITE" id="PS50928">
    <property type="entry name" value="ABC_TM1"/>
    <property type="match status" value="1"/>
</dbReference>
<comment type="similarity">
    <text evidence="6">Belongs to the binding-protein-dependent transport system permease family.</text>
</comment>
<keyword evidence="4 6" id="KW-1133">Transmembrane helix</keyword>
<gene>
    <name evidence="8" type="primary">phnE</name>
    <name evidence="8" type="ORF">J5Y09_01200</name>
</gene>
<protein>
    <submittedName>
        <fullName evidence="8">Phosphonate ABC transporter, permease protein PhnE</fullName>
    </submittedName>
</protein>
<comment type="subcellular location">
    <subcellularLocation>
        <location evidence="1 6">Cell membrane</location>
        <topology evidence="1 6">Multi-pass membrane protein</topology>
    </subcellularLocation>
</comment>
<dbReference type="NCBIfam" id="TIGR01097">
    <property type="entry name" value="PhnE"/>
    <property type="match status" value="1"/>
</dbReference>
<dbReference type="PANTHER" id="PTHR30043">
    <property type="entry name" value="PHOSPHONATES TRANSPORT SYSTEM PERMEASE PROTEIN"/>
    <property type="match status" value="1"/>
</dbReference>
<name>A0ABS4AMD0_9PROT</name>
<dbReference type="RefSeq" id="WP_209349883.1">
    <property type="nucleotide sequence ID" value="NZ_JAGIYZ010000001.1"/>
</dbReference>
<dbReference type="PANTHER" id="PTHR30043:SF9">
    <property type="entry name" value="PHOSPHONATES TRANSPORT SYSTEM PERMEASE PROTEIN"/>
    <property type="match status" value="1"/>
</dbReference>
<evidence type="ECO:0000256" key="1">
    <source>
        <dbReference type="ARBA" id="ARBA00004651"/>
    </source>
</evidence>
<accession>A0ABS4AMD0</accession>
<sequence length="255" mass="26798">MRRIPATPLVLAAGALLLAAALWRVDATPARIWEGLSRLGWLLVLMWPPSPGGALPDLLRGLAESMAMAFLGTLLAALAALPLALLGAGNVVGSALLRFSARRVYDGLRGIDTLVWALIFVSAVGMGPFAGILALAVPDTGTLAKLFSEALEGADRRQVEAVRAAGAGRSLAVRLGLLPQVAPVMLSQVLYTLESNARSSTILGVVGAGGIGLALSDRIRINNWDEAAFIVLMILLMVAAIDRLSRMARLRLIRP</sequence>